<dbReference type="Pfam" id="PF03968">
    <property type="entry name" value="LptD_N"/>
    <property type="match status" value="1"/>
</dbReference>
<keyword evidence="3 4" id="KW-0998">Cell outer membrane</keyword>
<keyword evidence="8" id="KW-1185">Reference proteome</keyword>
<feature type="signal peptide" evidence="4">
    <location>
        <begin position="1"/>
        <end position="23"/>
    </location>
</feature>
<dbReference type="Pfam" id="PF04453">
    <property type="entry name" value="LptD"/>
    <property type="match status" value="1"/>
</dbReference>
<evidence type="ECO:0000313" key="8">
    <source>
        <dbReference type="Proteomes" id="UP000290287"/>
    </source>
</evidence>
<dbReference type="RefSeq" id="WP_129122157.1">
    <property type="nucleotide sequence ID" value="NZ_PEIB01000010.1"/>
</dbReference>
<dbReference type="Proteomes" id="UP000290287">
    <property type="component" value="Unassembled WGS sequence"/>
</dbReference>
<comment type="caution">
    <text evidence="4">Lacks conserved residue(s) required for the propagation of feature annotation.</text>
</comment>
<dbReference type="GO" id="GO:0009279">
    <property type="term" value="C:cell outer membrane"/>
    <property type="evidence" value="ECO:0007669"/>
    <property type="project" value="UniProtKB-SubCell"/>
</dbReference>
<keyword evidence="1 4" id="KW-0732">Signal</keyword>
<name>A0A4Q0YWC5_9GAMM</name>
<comment type="subunit">
    <text evidence="4">Component of the lipopolysaccharide transport and assembly complex. Interacts with LptE and LptA.</text>
</comment>
<sequence length="785" mass="89011" precursor="true">MPHTTRIFLSALSLVMLQSQAFAASDASTVDVSLLTSDEKCQMQSYPCVPSSSQSADDVNQLPITINANSTTGNNEKVTYQGDVIVKQGHRTLQSDSMILTTPGDRQVTAEGNVIFNDGEMVIESDRIQSNLTNQDTYVENAKYKMLCQSGRGEAKKVFKNGTTFYQLDDGTFTTCPEENKSWRFGAERIEKKDSDIFADLYGTSFQVLNTPIFYLPYLRVPVEEGRLTGFLFPTIGFLDEKDGVSVQTPFYWNIHPQADMVLTPKYMSNRGTQLTTEFSYLVSPGQGAIIAEYMPDDRLYPTIENSWGVNWTHGGVQNHWAYNLDYSRVSDIDYFDRHTDSEVGKREDSSLLQTADISYRENLWDVSMRVRDFQPLTTLSTVYRLMPQVGFNYYGPNLIGNTRFTLPLSVSRFETDTVNKPDATRFHIEPTLTVPYNKPWLRASAEAKLMYTYYDQDFADGFNENSEHTLASHAERTIPSLKLNTTVILENNLNLLGYDYLQTLEPQVQYLYIKDVDQSNIYNPFDYNGGGYDTVRLQTDYYGLFRPNQYSSVDYINPANQFTLGASMRFYDDSFKERFNVAVGQIFYVDRPFGSEDAGINYSAWALESEINIADHWFFKGAMEYDNNVSDIQFGNALVEYRTEAFFAQSSYRFVSKDYISSTLPSGSTYIDQITDDGISQVGLVTGFPITDNVSLRGQYFYDLTQDIRLENQVGLVYTDACWQLGLTYSQYLLSRDNIKDNPEYDSGVSVSFKLIGLGANAGFGYSDNSKSALGYYNPYGLKN</sequence>
<dbReference type="AlphaFoldDB" id="A0A4Q0YWC5"/>
<proteinExistence type="inferred from homology"/>
<evidence type="ECO:0000313" key="7">
    <source>
        <dbReference type="EMBL" id="RXJ73321.1"/>
    </source>
</evidence>
<reference evidence="7 8" key="1">
    <citation type="submission" date="2017-10" db="EMBL/GenBank/DDBJ databases">
        <title>Nyctiphanis sp. nov., isolated from the stomach of the euphausiid Nyctiphanes simplex (Hansen, 1911) in the Gulf of California.</title>
        <authorList>
            <person name="Gomez-Gil B."/>
            <person name="Aguilar-Mendez M."/>
            <person name="Lopez-Cortes A."/>
            <person name="Gomez-Gutierrez J."/>
            <person name="Roque A."/>
            <person name="Lang E."/>
            <person name="Gonzalez-Castillo A."/>
        </authorList>
    </citation>
    <scope>NUCLEOTIDE SEQUENCE [LARGE SCALE GENOMIC DNA]</scope>
    <source>
        <strain evidence="7 8">CAIM 600</strain>
    </source>
</reference>
<dbReference type="InterPro" id="IPR050218">
    <property type="entry name" value="LptD"/>
</dbReference>
<feature type="domain" description="Organic solvent tolerance-like N-terminal" evidence="5">
    <location>
        <begin position="66"/>
        <end position="191"/>
    </location>
</feature>
<dbReference type="OrthoDB" id="9760225at2"/>
<comment type="function">
    <text evidence="4">Together with LptE, is involved in the assembly of lipopolysaccharide (LPS) at the surface of the outer membrane.</text>
</comment>
<feature type="chain" id="PRO_5021056270" description="LPS-assembly protein LptD" evidence="4">
    <location>
        <begin position="24"/>
        <end position="785"/>
    </location>
</feature>
<comment type="similarity">
    <text evidence="4">Belongs to the LptD family.</text>
</comment>
<keyword evidence="2 4" id="KW-0472">Membrane</keyword>
<protein>
    <recommendedName>
        <fullName evidence="4">LPS-assembly protein LptD</fullName>
    </recommendedName>
</protein>
<gene>
    <name evidence="4" type="primary">lptD</name>
    <name evidence="7" type="ORF">CS022_10040</name>
</gene>
<dbReference type="InterPro" id="IPR005653">
    <property type="entry name" value="OstA-like_N"/>
</dbReference>
<dbReference type="NCBIfam" id="NF002997">
    <property type="entry name" value="PRK03761.1"/>
    <property type="match status" value="1"/>
</dbReference>
<evidence type="ECO:0000259" key="5">
    <source>
        <dbReference type="Pfam" id="PF03968"/>
    </source>
</evidence>
<comment type="subcellular location">
    <subcellularLocation>
        <location evidence="4">Cell outer membrane</location>
    </subcellularLocation>
</comment>
<dbReference type="HAMAP" id="MF_01411">
    <property type="entry name" value="LPS_assembly_LptD"/>
    <property type="match status" value="1"/>
</dbReference>
<evidence type="ECO:0000259" key="6">
    <source>
        <dbReference type="Pfam" id="PF04453"/>
    </source>
</evidence>
<dbReference type="PANTHER" id="PTHR30189">
    <property type="entry name" value="LPS-ASSEMBLY PROTEIN"/>
    <property type="match status" value="1"/>
</dbReference>
<dbReference type="InterPro" id="IPR020889">
    <property type="entry name" value="LipoPS_assembly_LptD"/>
</dbReference>
<evidence type="ECO:0000256" key="3">
    <source>
        <dbReference type="ARBA" id="ARBA00023237"/>
    </source>
</evidence>
<dbReference type="GO" id="GO:1990351">
    <property type="term" value="C:transporter complex"/>
    <property type="evidence" value="ECO:0007669"/>
    <property type="project" value="TreeGrafter"/>
</dbReference>
<dbReference type="EMBL" id="PEIB01000010">
    <property type="protein sequence ID" value="RXJ73321.1"/>
    <property type="molecule type" value="Genomic_DNA"/>
</dbReference>
<feature type="domain" description="LptD C-terminal" evidence="6">
    <location>
        <begin position="306"/>
        <end position="694"/>
    </location>
</feature>
<organism evidence="7 8">
    <name type="scientific">Veronia nyctiphanis</name>
    <dbReference type="NCBI Taxonomy" id="1278244"/>
    <lineage>
        <taxon>Bacteria</taxon>
        <taxon>Pseudomonadati</taxon>
        <taxon>Pseudomonadota</taxon>
        <taxon>Gammaproteobacteria</taxon>
        <taxon>Vibrionales</taxon>
        <taxon>Vibrionaceae</taxon>
        <taxon>Veronia</taxon>
    </lineage>
</organism>
<evidence type="ECO:0000256" key="4">
    <source>
        <dbReference type="HAMAP-Rule" id="MF_01411"/>
    </source>
</evidence>
<accession>A0A4Q0YWC5</accession>
<dbReference type="GO" id="GO:0015920">
    <property type="term" value="P:lipopolysaccharide transport"/>
    <property type="evidence" value="ECO:0007669"/>
    <property type="project" value="InterPro"/>
</dbReference>
<dbReference type="InterPro" id="IPR007543">
    <property type="entry name" value="LptD_C"/>
</dbReference>
<dbReference type="PANTHER" id="PTHR30189:SF1">
    <property type="entry name" value="LPS-ASSEMBLY PROTEIN LPTD"/>
    <property type="match status" value="1"/>
</dbReference>
<evidence type="ECO:0000256" key="1">
    <source>
        <dbReference type="ARBA" id="ARBA00022729"/>
    </source>
</evidence>
<dbReference type="GO" id="GO:0043165">
    <property type="term" value="P:Gram-negative-bacterium-type cell outer membrane assembly"/>
    <property type="evidence" value="ECO:0007669"/>
    <property type="project" value="UniProtKB-UniRule"/>
</dbReference>
<comment type="caution">
    <text evidence="7">The sequence shown here is derived from an EMBL/GenBank/DDBJ whole genome shotgun (WGS) entry which is preliminary data.</text>
</comment>
<evidence type="ECO:0000256" key="2">
    <source>
        <dbReference type="ARBA" id="ARBA00023136"/>
    </source>
</evidence>